<sequence>MAGNSVFYVTKTVHSKPTPTGASSSGTRFEVNPQWPINYRYLYLGEWLFGWRNRYGEMERQAHRARSSSPLLETYLQKVSLLAFDLFSTIQLSSTKWQGTRVHLGTAALDSMTCHVCVRRMANVIFNLAVERPLAVFTRYKIYEP</sequence>
<organism evidence="1 2">
    <name type="scientific">Serendipita indica (strain DSM 11827)</name>
    <name type="common">Root endophyte fungus</name>
    <name type="synonym">Piriformospora indica</name>
    <dbReference type="NCBI Taxonomy" id="1109443"/>
    <lineage>
        <taxon>Eukaryota</taxon>
        <taxon>Fungi</taxon>
        <taxon>Dikarya</taxon>
        <taxon>Basidiomycota</taxon>
        <taxon>Agaricomycotina</taxon>
        <taxon>Agaricomycetes</taxon>
        <taxon>Sebacinales</taxon>
        <taxon>Serendipitaceae</taxon>
        <taxon>Serendipita</taxon>
    </lineage>
</organism>
<dbReference type="AlphaFoldDB" id="G4TY13"/>
<keyword evidence="2" id="KW-1185">Reference proteome</keyword>
<evidence type="ECO:0000313" key="1">
    <source>
        <dbReference type="EMBL" id="CCA76206.1"/>
    </source>
</evidence>
<comment type="caution">
    <text evidence="1">The sequence shown here is derived from an EMBL/GenBank/DDBJ whole genome shotgun (WGS) entry which is preliminary data.</text>
</comment>
<dbReference type="HOGENOM" id="CLU_1787569_0_0_1"/>
<dbReference type="EMBL" id="CAFZ01000647">
    <property type="protein sequence ID" value="CCA76206.1"/>
    <property type="molecule type" value="Genomic_DNA"/>
</dbReference>
<gene>
    <name evidence="1" type="ORF">PIIN_10199</name>
</gene>
<name>G4TY13_SERID</name>
<dbReference type="Proteomes" id="UP000007148">
    <property type="component" value="Unassembled WGS sequence"/>
</dbReference>
<accession>G4TY13</accession>
<evidence type="ECO:0000313" key="2">
    <source>
        <dbReference type="Proteomes" id="UP000007148"/>
    </source>
</evidence>
<proteinExistence type="predicted"/>
<reference evidence="1 2" key="1">
    <citation type="journal article" date="2011" name="PLoS Pathog.">
        <title>Endophytic Life Strategies Decoded by Genome and Transcriptome Analyses of the Mutualistic Root Symbiont Piriformospora indica.</title>
        <authorList>
            <person name="Zuccaro A."/>
            <person name="Lahrmann U."/>
            <person name="Guldener U."/>
            <person name="Langen G."/>
            <person name="Pfiffi S."/>
            <person name="Biedenkopf D."/>
            <person name="Wong P."/>
            <person name="Samans B."/>
            <person name="Grimm C."/>
            <person name="Basiewicz M."/>
            <person name="Murat C."/>
            <person name="Martin F."/>
            <person name="Kogel K.H."/>
        </authorList>
    </citation>
    <scope>NUCLEOTIDE SEQUENCE [LARGE SCALE GENOMIC DNA]</scope>
    <source>
        <strain evidence="1 2">DSM 11827</strain>
    </source>
</reference>
<protein>
    <submittedName>
        <fullName evidence="1">Uncharacterized protein</fullName>
    </submittedName>
</protein>
<dbReference type="InParanoid" id="G4TY13"/>